<sequence>MGSRALLLVKGVSSSSLPKNQLFCNFNCKSHFPRPNNNWVRTNCSTTQSSGPSLEPPDLPRLAQTARISLTPHEVEEFAPKIGLVIDWFGQLQDVDLQSVEPSIRADTEGDSFRADIPETFENRCDGCVHSIHASKFGFTFIRLIKPSKLTFGFQQGGHDCCCSKL</sequence>
<name>A0A251RD77_PRUPE</name>
<gene>
    <name evidence="1" type="ORF">PRUPE_1G443400</name>
</gene>
<dbReference type="GO" id="GO:0005739">
    <property type="term" value="C:mitochondrion"/>
    <property type="evidence" value="ECO:0000318"/>
    <property type="project" value="GO_Central"/>
</dbReference>
<dbReference type="GO" id="GO:0006450">
    <property type="term" value="P:regulation of translational fidelity"/>
    <property type="evidence" value="ECO:0007669"/>
    <property type="project" value="InterPro"/>
</dbReference>
<dbReference type="Gene3D" id="1.10.20.60">
    <property type="entry name" value="Glu-tRNAGln amidotransferase C subunit, N-terminal domain"/>
    <property type="match status" value="1"/>
</dbReference>
<evidence type="ECO:0000313" key="1">
    <source>
        <dbReference type="EMBL" id="ONI33730.1"/>
    </source>
</evidence>
<dbReference type="GO" id="GO:0070681">
    <property type="term" value="P:glutaminyl-tRNAGln biosynthesis via transamidation"/>
    <property type="evidence" value="ECO:0000318"/>
    <property type="project" value="GO_Central"/>
</dbReference>
<dbReference type="GO" id="GO:0030956">
    <property type="term" value="C:glutamyl-tRNA(Gln) amidotransferase complex"/>
    <property type="evidence" value="ECO:0000318"/>
    <property type="project" value="GO_Central"/>
</dbReference>
<evidence type="ECO:0000313" key="2">
    <source>
        <dbReference type="Proteomes" id="UP000006882"/>
    </source>
</evidence>
<dbReference type="InterPro" id="IPR036113">
    <property type="entry name" value="Asp/Glu-ADT_sf_sub_c"/>
</dbReference>
<dbReference type="PANTHER" id="PTHR15004:SF0">
    <property type="entry name" value="GLUTAMYL-TRNA(GLN) AMIDOTRANSFERASE SUBUNIT C, MITOCHONDRIAL"/>
    <property type="match status" value="1"/>
</dbReference>
<dbReference type="GO" id="GO:0032543">
    <property type="term" value="P:mitochondrial translation"/>
    <property type="evidence" value="ECO:0000318"/>
    <property type="project" value="GO_Central"/>
</dbReference>
<dbReference type="STRING" id="3760.A0A251RD77"/>
<organism evidence="1 2">
    <name type="scientific">Prunus persica</name>
    <name type="common">Peach</name>
    <name type="synonym">Amygdalus persica</name>
    <dbReference type="NCBI Taxonomy" id="3760"/>
    <lineage>
        <taxon>Eukaryota</taxon>
        <taxon>Viridiplantae</taxon>
        <taxon>Streptophyta</taxon>
        <taxon>Embryophyta</taxon>
        <taxon>Tracheophyta</taxon>
        <taxon>Spermatophyta</taxon>
        <taxon>Magnoliopsida</taxon>
        <taxon>eudicotyledons</taxon>
        <taxon>Gunneridae</taxon>
        <taxon>Pentapetalae</taxon>
        <taxon>rosids</taxon>
        <taxon>fabids</taxon>
        <taxon>Rosales</taxon>
        <taxon>Rosaceae</taxon>
        <taxon>Amygdaloideae</taxon>
        <taxon>Amygdaleae</taxon>
        <taxon>Prunus</taxon>
    </lineage>
</organism>
<dbReference type="InterPro" id="IPR003837">
    <property type="entry name" value="GatC"/>
</dbReference>
<proteinExistence type="predicted"/>
<dbReference type="Pfam" id="PF02686">
    <property type="entry name" value="GatC"/>
    <property type="match status" value="1"/>
</dbReference>
<dbReference type="PANTHER" id="PTHR15004">
    <property type="entry name" value="GLUTAMYL-TRNA(GLN) AMIDOTRANSFERASE SUBUNIT C, MITOCHONDRIAL"/>
    <property type="match status" value="1"/>
</dbReference>
<dbReference type="Proteomes" id="UP000006882">
    <property type="component" value="Chromosome G1"/>
</dbReference>
<dbReference type="Gramene" id="ONI33730">
    <property type="protein sequence ID" value="ONI33730"/>
    <property type="gene ID" value="PRUPE_1G443400"/>
</dbReference>
<dbReference type="SUPFAM" id="SSF141000">
    <property type="entry name" value="Glu-tRNAGln amidotransferase C subunit"/>
    <property type="match status" value="1"/>
</dbReference>
<dbReference type="EMBL" id="CM007651">
    <property type="protein sequence ID" value="ONI33730.1"/>
    <property type="molecule type" value="Genomic_DNA"/>
</dbReference>
<accession>A0A251RD77</accession>
<dbReference type="AlphaFoldDB" id="A0A251RD77"/>
<keyword evidence="2" id="KW-1185">Reference proteome</keyword>
<reference evidence="1 2" key="1">
    <citation type="journal article" date="2013" name="Nat. Genet.">
        <title>The high-quality draft genome of peach (Prunus persica) identifies unique patterns of genetic diversity, domestication and genome evolution.</title>
        <authorList>
            <consortium name="International Peach Genome Initiative"/>
            <person name="Verde I."/>
            <person name="Abbott A.G."/>
            <person name="Scalabrin S."/>
            <person name="Jung S."/>
            <person name="Shu S."/>
            <person name="Marroni F."/>
            <person name="Zhebentyayeva T."/>
            <person name="Dettori M.T."/>
            <person name="Grimwood J."/>
            <person name="Cattonaro F."/>
            <person name="Zuccolo A."/>
            <person name="Rossini L."/>
            <person name="Jenkins J."/>
            <person name="Vendramin E."/>
            <person name="Meisel L.A."/>
            <person name="Decroocq V."/>
            <person name="Sosinski B."/>
            <person name="Prochnik S."/>
            <person name="Mitros T."/>
            <person name="Policriti A."/>
            <person name="Cipriani G."/>
            <person name="Dondini L."/>
            <person name="Ficklin S."/>
            <person name="Goodstein D.M."/>
            <person name="Xuan P."/>
            <person name="Del Fabbro C."/>
            <person name="Aramini V."/>
            <person name="Copetti D."/>
            <person name="Gonzalez S."/>
            <person name="Horner D.S."/>
            <person name="Falchi R."/>
            <person name="Lucas S."/>
            <person name="Mica E."/>
            <person name="Maldonado J."/>
            <person name="Lazzari B."/>
            <person name="Bielenberg D."/>
            <person name="Pirona R."/>
            <person name="Miculan M."/>
            <person name="Barakat A."/>
            <person name="Testolin R."/>
            <person name="Stella A."/>
            <person name="Tartarini S."/>
            <person name="Tonutti P."/>
            <person name="Arus P."/>
            <person name="Orellana A."/>
            <person name="Wells C."/>
            <person name="Main D."/>
            <person name="Vizzotto G."/>
            <person name="Silva H."/>
            <person name="Salamini F."/>
            <person name="Schmutz J."/>
            <person name="Morgante M."/>
            <person name="Rokhsar D.S."/>
        </authorList>
    </citation>
    <scope>NUCLEOTIDE SEQUENCE [LARGE SCALE GENOMIC DNA]</scope>
    <source>
        <strain evidence="2">cv. Nemared</strain>
    </source>
</reference>
<protein>
    <submittedName>
        <fullName evidence="1">Uncharacterized protein</fullName>
    </submittedName>
</protein>